<comment type="caution">
    <text evidence="1">The sequence shown here is derived from an EMBL/GenBank/DDBJ whole genome shotgun (WGS) entry which is preliminary data.</text>
</comment>
<dbReference type="OrthoDB" id="101857at2"/>
<dbReference type="EMBL" id="JRNI01000003">
    <property type="protein sequence ID" value="KGF32496.1"/>
    <property type="molecule type" value="Genomic_DNA"/>
</dbReference>
<gene>
    <name evidence="1" type="ORF">HMPREF2130_00695</name>
</gene>
<proteinExistence type="predicted"/>
<dbReference type="Gene3D" id="3.40.50.150">
    <property type="entry name" value="Vaccinia Virus protein VP39"/>
    <property type="match status" value="1"/>
</dbReference>
<protein>
    <recommendedName>
        <fullName evidence="3">Class I SAM-dependent methyltransferase</fullName>
    </recommendedName>
</protein>
<evidence type="ECO:0000313" key="2">
    <source>
        <dbReference type="Proteomes" id="UP000029629"/>
    </source>
</evidence>
<name>A0A095ZDN1_9BURK</name>
<accession>A0A095ZDN1</accession>
<dbReference type="SUPFAM" id="SSF53335">
    <property type="entry name" value="S-adenosyl-L-methionine-dependent methyltransferases"/>
    <property type="match status" value="1"/>
</dbReference>
<organism evidence="1 2">
    <name type="scientific">Oligella urethralis DNF00040</name>
    <dbReference type="NCBI Taxonomy" id="1401065"/>
    <lineage>
        <taxon>Bacteria</taxon>
        <taxon>Pseudomonadati</taxon>
        <taxon>Pseudomonadota</taxon>
        <taxon>Betaproteobacteria</taxon>
        <taxon>Burkholderiales</taxon>
        <taxon>Alcaligenaceae</taxon>
        <taxon>Oligella</taxon>
    </lineage>
</organism>
<keyword evidence="2" id="KW-1185">Reference proteome</keyword>
<evidence type="ECO:0000313" key="1">
    <source>
        <dbReference type="EMBL" id="KGF32496.1"/>
    </source>
</evidence>
<dbReference type="Proteomes" id="UP000029629">
    <property type="component" value="Unassembled WGS sequence"/>
</dbReference>
<dbReference type="eggNOG" id="COG3914">
    <property type="taxonomic scope" value="Bacteria"/>
</dbReference>
<dbReference type="AlphaFoldDB" id="A0A095ZDN1"/>
<dbReference type="InterPro" id="IPR029063">
    <property type="entry name" value="SAM-dependent_MTases_sf"/>
</dbReference>
<sequence length="200" mass="22835">MLSLLTSDHQHSTPHLDKKGLAIFEKYVAQANCYVEYGAGASTWHAHELGAKQIIAVDSSAEWIHNVQAHLPDSKQVELIYCDIGPVGQWGKPMDDRKIKHYHEYMLAPWRLAQQKGLEVDLIMIDGRFRVACFLYSLLCAEAGTVILFDDYSLRFRYHLVEDFCPKVASHGRLAEFHVRKDYDIAKLVAMIAKYSIIID</sequence>
<dbReference type="RefSeq" id="WP_036557065.1">
    <property type="nucleotide sequence ID" value="NZ_JRNI01000003.1"/>
</dbReference>
<evidence type="ECO:0008006" key="3">
    <source>
        <dbReference type="Google" id="ProtNLM"/>
    </source>
</evidence>
<reference evidence="1 2" key="1">
    <citation type="submission" date="2014-07" db="EMBL/GenBank/DDBJ databases">
        <authorList>
            <person name="McCorrison J."/>
            <person name="Sanka R."/>
            <person name="Torralba M."/>
            <person name="Gillis M."/>
            <person name="Haft D.H."/>
            <person name="Methe B."/>
            <person name="Sutton G."/>
            <person name="Nelson K.E."/>
        </authorList>
    </citation>
    <scope>NUCLEOTIDE SEQUENCE [LARGE SCALE GENOMIC DNA]</scope>
    <source>
        <strain evidence="1 2">DNF00040</strain>
    </source>
</reference>